<dbReference type="EMBL" id="RAWM01000112">
    <property type="protein sequence ID" value="RKH62455.1"/>
    <property type="molecule type" value="Genomic_DNA"/>
</dbReference>
<dbReference type="NCBIfam" id="TIGR02268">
    <property type="entry name" value="Myxococcus xanthus paralogous family TIGR02268"/>
    <property type="match status" value="1"/>
</dbReference>
<dbReference type="AlphaFoldDB" id="A0A3A8Q8A9"/>
<sequence>MRFRPLPRLSGLLLALLSFATGAAAEDDALPRLRMRNVALTAKAEGVRISTRVPTTLTFDTPINAQAMNLVEKASVEILAVGERSVTVRALEELSDAVTLRVPLLNESILMAPVFKLTTAEDEVDAQVLVFRDTRAPELMQARLAELEARSSACEAALTAQRERGTVTGPSGWILSGQVDANTGVRVKNLRQPPLTATTAMQVASVHRFKSGAWVVLAVKLSNHSNAPWKPGKAWLVNPSSGRRVEARTVAMMPDVMPPDGTGQVAVEFDWKTGESGLDGETLRLVIQEAADSARPMVIPGVVLEEGTPAEEKSGP</sequence>
<evidence type="ECO:0000313" key="3">
    <source>
        <dbReference type="Proteomes" id="UP000282656"/>
    </source>
</evidence>
<proteinExistence type="predicted"/>
<feature type="signal peptide" evidence="1">
    <location>
        <begin position="1"/>
        <end position="25"/>
    </location>
</feature>
<dbReference type="Pfam" id="PF09544">
    <property type="entry name" value="DUF2381"/>
    <property type="match status" value="1"/>
</dbReference>
<dbReference type="InterPro" id="IPR011754">
    <property type="entry name" value="Mxa_paralog_2268"/>
</dbReference>
<feature type="chain" id="PRO_5017440197" evidence="1">
    <location>
        <begin position="26"/>
        <end position="316"/>
    </location>
</feature>
<protein>
    <submittedName>
        <fullName evidence="2">DUF2381 family protein</fullName>
    </submittedName>
</protein>
<gene>
    <name evidence="2" type="ORF">D7X96_29700</name>
</gene>
<organism evidence="2 3">
    <name type="scientific">Corallococcus interemptor</name>
    <dbReference type="NCBI Taxonomy" id="2316720"/>
    <lineage>
        <taxon>Bacteria</taxon>
        <taxon>Pseudomonadati</taxon>
        <taxon>Myxococcota</taxon>
        <taxon>Myxococcia</taxon>
        <taxon>Myxococcales</taxon>
        <taxon>Cystobacterineae</taxon>
        <taxon>Myxococcaceae</taxon>
        <taxon>Corallococcus</taxon>
    </lineage>
</organism>
<accession>A0A3A8Q8A9</accession>
<keyword evidence="3" id="KW-1185">Reference proteome</keyword>
<evidence type="ECO:0000256" key="1">
    <source>
        <dbReference type="SAM" id="SignalP"/>
    </source>
</evidence>
<reference evidence="3" key="1">
    <citation type="submission" date="2018-09" db="EMBL/GenBank/DDBJ databases">
        <authorList>
            <person name="Livingstone P.G."/>
            <person name="Whitworth D.E."/>
        </authorList>
    </citation>
    <scope>NUCLEOTIDE SEQUENCE [LARGE SCALE GENOMIC DNA]</scope>
    <source>
        <strain evidence="3">AB047A</strain>
    </source>
</reference>
<dbReference type="Proteomes" id="UP000282656">
    <property type="component" value="Unassembled WGS sequence"/>
</dbReference>
<keyword evidence="1" id="KW-0732">Signal</keyword>
<comment type="caution">
    <text evidence="2">The sequence shown here is derived from an EMBL/GenBank/DDBJ whole genome shotgun (WGS) entry which is preliminary data.</text>
</comment>
<evidence type="ECO:0000313" key="2">
    <source>
        <dbReference type="EMBL" id="RKH62455.1"/>
    </source>
</evidence>
<name>A0A3A8Q8A9_9BACT</name>